<evidence type="ECO:0000313" key="3">
    <source>
        <dbReference type="Proteomes" id="UP001305647"/>
    </source>
</evidence>
<proteinExistence type="predicted"/>
<feature type="compositionally biased region" description="Basic residues" evidence="1">
    <location>
        <begin position="456"/>
        <end position="467"/>
    </location>
</feature>
<organism evidence="2 3">
    <name type="scientific">Parathielavia hyrcaniae</name>
    <dbReference type="NCBI Taxonomy" id="113614"/>
    <lineage>
        <taxon>Eukaryota</taxon>
        <taxon>Fungi</taxon>
        <taxon>Dikarya</taxon>
        <taxon>Ascomycota</taxon>
        <taxon>Pezizomycotina</taxon>
        <taxon>Sordariomycetes</taxon>
        <taxon>Sordariomycetidae</taxon>
        <taxon>Sordariales</taxon>
        <taxon>Chaetomiaceae</taxon>
        <taxon>Parathielavia</taxon>
    </lineage>
</organism>
<reference evidence="2" key="1">
    <citation type="journal article" date="2023" name="Mol. Phylogenet. Evol.">
        <title>Genome-scale phylogeny and comparative genomics of the fungal order Sordariales.</title>
        <authorList>
            <person name="Hensen N."/>
            <person name="Bonometti L."/>
            <person name="Westerberg I."/>
            <person name="Brannstrom I.O."/>
            <person name="Guillou S."/>
            <person name="Cros-Aarteil S."/>
            <person name="Calhoun S."/>
            <person name="Haridas S."/>
            <person name="Kuo A."/>
            <person name="Mondo S."/>
            <person name="Pangilinan J."/>
            <person name="Riley R."/>
            <person name="LaButti K."/>
            <person name="Andreopoulos B."/>
            <person name="Lipzen A."/>
            <person name="Chen C."/>
            <person name="Yan M."/>
            <person name="Daum C."/>
            <person name="Ng V."/>
            <person name="Clum A."/>
            <person name="Steindorff A."/>
            <person name="Ohm R.A."/>
            <person name="Martin F."/>
            <person name="Silar P."/>
            <person name="Natvig D.O."/>
            <person name="Lalanne C."/>
            <person name="Gautier V."/>
            <person name="Ament-Velasquez S.L."/>
            <person name="Kruys A."/>
            <person name="Hutchinson M.I."/>
            <person name="Powell A.J."/>
            <person name="Barry K."/>
            <person name="Miller A.N."/>
            <person name="Grigoriev I.V."/>
            <person name="Debuchy R."/>
            <person name="Gladieux P."/>
            <person name="Hiltunen Thoren M."/>
            <person name="Johannesson H."/>
        </authorList>
    </citation>
    <scope>NUCLEOTIDE SEQUENCE</scope>
    <source>
        <strain evidence="2">CBS 757.83</strain>
    </source>
</reference>
<accession>A0AAN6T5S1</accession>
<feature type="region of interest" description="Disordered" evidence="1">
    <location>
        <begin position="419"/>
        <end position="467"/>
    </location>
</feature>
<dbReference type="AlphaFoldDB" id="A0AAN6T5S1"/>
<keyword evidence="3" id="KW-1185">Reference proteome</keyword>
<gene>
    <name evidence="2" type="ORF">N658DRAFT_114052</name>
</gene>
<sequence length="467" mass="50761">MQRPPPADVEHDSAVILTSRSLAAWLHDDAFVSRMLDSAGLTRACPKELTVLTAAVDEVPRYDPRLDLFGSSEGVSVLRGVGRTLLPYLFTPHSVDRSTEPPSLTISMPRTVWPGSLAVQLPLANTVFANGSPHTLYATRWRSDPNSPPALAEKLQRIYQTINLATEDLGFHDRSYSTVMARLIPVTAPRKVLGSLGNIVSQVEIDGQPAPASKELESIVPSLLEQRRTLQGGTQPAGPVGVWALTIPQQYMEERMPTLGPLQLNPYRAEDELRLARLATDEIDWLIANRCRFHRVLSGGGGWGAKQGLLSLDPQISLTTNETKDLAHFISSFKGKAGITTPGTFVQFFVEAADPTREELEALSPRRWGPGHNSDTVTAVVGTSGAAASAPPLDPVGLCPSLFGALSTEGIYLSKNDRRPSAKLDAPRSYVMSHQRFPGPPVEYRSRVPPSSSKSAKGRWRGRSART</sequence>
<evidence type="ECO:0000313" key="2">
    <source>
        <dbReference type="EMBL" id="KAK4105281.1"/>
    </source>
</evidence>
<comment type="caution">
    <text evidence="2">The sequence shown here is derived from an EMBL/GenBank/DDBJ whole genome shotgun (WGS) entry which is preliminary data.</text>
</comment>
<dbReference type="Proteomes" id="UP001305647">
    <property type="component" value="Unassembled WGS sequence"/>
</dbReference>
<reference evidence="2" key="2">
    <citation type="submission" date="2023-05" db="EMBL/GenBank/DDBJ databases">
        <authorList>
            <consortium name="Lawrence Berkeley National Laboratory"/>
            <person name="Steindorff A."/>
            <person name="Hensen N."/>
            <person name="Bonometti L."/>
            <person name="Westerberg I."/>
            <person name="Brannstrom I.O."/>
            <person name="Guillou S."/>
            <person name="Cros-Aarteil S."/>
            <person name="Calhoun S."/>
            <person name="Haridas S."/>
            <person name="Kuo A."/>
            <person name="Mondo S."/>
            <person name="Pangilinan J."/>
            <person name="Riley R."/>
            <person name="Labutti K."/>
            <person name="Andreopoulos B."/>
            <person name="Lipzen A."/>
            <person name="Chen C."/>
            <person name="Yanf M."/>
            <person name="Daum C."/>
            <person name="Ng V."/>
            <person name="Clum A."/>
            <person name="Ohm R."/>
            <person name="Martin F."/>
            <person name="Silar P."/>
            <person name="Natvig D."/>
            <person name="Lalanne C."/>
            <person name="Gautier V."/>
            <person name="Ament-Velasquez S.L."/>
            <person name="Kruys A."/>
            <person name="Hutchinson M.I."/>
            <person name="Powell A.J."/>
            <person name="Barry K."/>
            <person name="Miller A.N."/>
            <person name="Grigoriev I.V."/>
            <person name="Debuchy R."/>
            <person name="Gladieux P."/>
            <person name="Thoren M.H."/>
            <person name="Johannesson H."/>
        </authorList>
    </citation>
    <scope>NUCLEOTIDE SEQUENCE</scope>
    <source>
        <strain evidence="2">CBS 757.83</strain>
    </source>
</reference>
<evidence type="ECO:0000256" key="1">
    <source>
        <dbReference type="SAM" id="MobiDB-lite"/>
    </source>
</evidence>
<dbReference type="EMBL" id="MU863625">
    <property type="protein sequence ID" value="KAK4105281.1"/>
    <property type="molecule type" value="Genomic_DNA"/>
</dbReference>
<name>A0AAN6T5S1_9PEZI</name>
<protein>
    <submittedName>
        <fullName evidence="2">Uncharacterized protein</fullName>
    </submittedName>
</protein>